<feature type="region of interest" description="Disordered" evidence="1">
    <location>
        <begin position="1"/>
        <end position="20"/>
    </location>
</feature>
<evidence type="ECO:0000256" key="1">
    <source>
        <dbReference type="SAM" id="MobiDB-lite"/>
    </source>
</evidence>
<protein>
    <submittedName>
        <fullName evidence="2">Uncharacterized protein</fullName>
    </submittedName>
</protein>
<dbReference type="AlphaFoldDB" id="W9GMH7"/>
<sequence>MGSHEADPKTFGGVESQSTADLTARARRHDYALRVVSERADGVLVVQFYTNLPAAERKVTRTRERGLRADLSLVRLTAVPFAVLDTLGGAL</sequence>
<organism evidence="2 3">
    <name type="scientific">Intrasporangium chromatireducens Q5-1</name>
    <dbReference type="NCBI Taxonomy" id="584657"/>
    <lineage>
        <taxon>Bacteria</taxon>
        <taxon>Bacillati</taxon>
        <taxon>Actinomycetota</taxon>
        <taxon>Actinomycetes</taxon>
        <taxon>Micrococcales</taxon>
        <taxon>Intrasporangiaceae</taxon>
        <taxon>Intrasporangium</taxon>
    </lineage>
</organism>
<evidence type="ECO:0000313" key="3">
    <source>
        <dbReference type="Proteomes" id="UP000019494"/>
    </source>
</evidence>
<dbReference type="Proteomes" id="UP000019494">
    <property type="component" value="Unassembled WGS sequence"/>
</dbReference>
<dbReference type="EMBL" id="AWQS01000054">
    <property type="protein sequence ID" value="EWT06322.1"/>
    <property type="molecule type" value="Genomic_DNA"/>
</dbReference>
<keyword evidence="3" id="KW-1185">Reference proteome</keyword>
<comment type="caution">
    <text evidence="2">The sequence shown here is derived from an EMBL/GenBank/DDBJ whole genome shotgun (WGS) entry which is preliminary data.</text>
</comment>
<proteinExistence type="predicted"/>
<reference evidence="3" key="1">
    <citation type="submission" date="2013-08" db="EMBL/GenBank/DDBJ databases">
        <title>Intrasporangium oryzae NRRL B-24470.</title>
        <authorList>
            <person name="Liu H."/>
            <person name="Wang G."/>
        </authorList>
    </citation>
    <scope>NUCLEOTIDE SEQUENCE [LARGE SCALE GENOMIC DNA]</scope>
    <source>
        <strain evidence="3">Q5-1</strain>
    </source>
</reference>
<gene>
    <name evidence="2" type="ORF">N864_22615</name>
</gene>
<evidence type="ECO:0000313" key="2">
    <source>
        <dbReference type="EMBL" id="EWT06322.1"/>
    </source>
</evidence>
<accession>W9GMH7</accession>
<name>W9GMH7_9MICO</name>